<dbReference type="SUPFAM" id="SSF57903">
    <property type="entry name" value="FYVE/PHD zinc finger"/>
    <property type="match status" value="1"/>
</dbReference>
<dbReference type="OrthoDB" id="147332at2759"/>
<proteinExistence type="predicted"/>
<name>A0A1R2B3Q3_9CILI</name>
<dbReference type="AlphaFoldDB" id="A0A1R2B3Q3"/>
<organism evidence="3 4">
    <name type="scientific">Stentor coeruleus</name>
    <dbReference type="NCBI Taxonomy" id="5963"/>
    <lineage>
        <taxon>Eukaryota</taxon>
        <taxon>Sar</taxon>
        <taxon>Alveolata</taxon>
        <taxon>Ciliophora</taxon>
        <taxon>Postciliodesmatophora</taxon>
        <taxon>Heterotrichea</taxon>
        <taxon>Heterotrichida</taxon>
        <taxon>Stentoridae</taxon>
        <taxon>Stentor</taxon>
    </lineage>
</organism>
<feature type="domain" description="RING-type" evidence="2">
    <location>
        <begin position="76"/>
        <end position="122"/>
    </location>
</feature>
<evidence type="ECO:0000313" key="3">
    <source>
        <dbReference type="EMBL" id="OMJ71376.1"/>
    </source>
</evidence>
<accession>A0A1R2B3Q3</accession>
<gene>
    <name evidence="3" type="ORF">SteCoe_30438</name>
</gene>
<evidence type="ECO:0000256" key="1">
    <source>
        <dbReference type="PROSITE-ProRule" id="PRU00175"/>
    </source>
</evidence>
<dbReference type="Proteomes" id="UP000187209">
    <property type="component" value="Unassembled WGS sequence"/>
</dbReference>
<keyword evidence="4" id="KW-1185">Reference proteome</keyword>
<reference evidence="3 4" key="1">
    <citation type="submission" date="2016-11" db="EMBL/GenBank/DDBJ databases">
        <title>The macronuclear genome of Stentor coeruleus: a giant cell with tiny introns.</title>
        <authorList>
            <person name="Slabodnick M."/>
            <person name="Ruby J.G."/>
            <person name="Reiff S.B."/>
            <person name="Swart E.C."/>
            <person name="Gosai S."/>
            <person name="Prabakaran S."/>
            <person name="Witkowska E."/>
            <person name="Larue G.E."/>
            <person name="Fisher S."/>
            <person name="Freeman R.M."/>
            <person name="Gunawardena J."/>
            <person name="Chu W."/>
            <person name="Stover N.A."/>
            <person name="Gregory B.D."/>
            <person name="Nowacki M."/>
            <person name="Derisi J."/>
            <person name="Roy S.W."/>
            <person name="Marshall W.F."/>
            <person name="Sood P."/>
        </authorList>
    </citation>
    <scope>NUCLEOTIDE SEQUENCE [LARGE SCALE GENOMIC DNA]</scope>
    <source>
        <strain evidence="3">WM001</strain>
    </source>
</reference>
<dbReference type="InterPro" id="IPR011011">
    <property type="entry name" value="Znf_FYVE_PHD"/>
</dbReference>
<keyword evidence="1" id="KW-0479">Metal-binding</keyword>
<protein>
    <recommendedName>
        <fullName evidence="2">RING-type domain-containing protein</fullName>
    </recommendedName>
</protein>
<evidence type="ECO:0000313" key="4">
    <source>
        <dbReference type="Proteomes" id="UP000187209"/>
    </source>
</evidence>
<dbReference type="GO" id="GO:0008270">
    <property type="term" value="F:zinc ion binding"/>
    <property type="evidence" value="ECO:0007669"/>
    <property type="project" value="UniProtKB-KW"/>
</dbReference>
<comment type="caution">
    <text evidence="3">The sequence shown here is derived from an EMBL/GenBank/DDBJ whole genome shotgun (WGS) entry which is preliminary data.</text>
</comment>
<sequence>MHQGNLLYSTHSLPLSNPNSCIKFTILSPISCTLQIFFQNGEIWTLSHNSFSTLLEFKKLLAISMRPQFKPTNDLCKKCSSRITRKTLQYCYLCGYGFCKTCSNIYTQLDFLGHIKDCPICEGCKDKVIQLKCEIREYYGETNALCRGHTNKFRSMAEDRNSLRDLLKARSHEWVFSCRTDS</sequence>
<evidence type="ECO:0000259" key="2">
    <source>
        <dbReference type="PROSITE" id="PS50089"/>
    </source>
</evidence>
<dbReference type="InterPro" id="IPR001841">
    <property type="entry name" value="Znf_RING"/>
</dbReference>
<keyword evidence="1" id="KW-0862">Zinc</keyword>
<dbReference type="PROSITE" id="PS50089">
    <property type="entry name" value="ZF_RING_2"/>
    <property type="match status" value="1"/>
</dbReference>
<dbReference type="EMBL" id="MPUH01000996">
    <property type="protein sequence ID" value="OMJ71376.1"/>
    <property type="molecule type" value="Genomic_DNA"/>
</dbReference>
<keyword evidence="1" id="KW-0863">Zinc-finger</keyword>